<dbReference type="AlphaFoldDB" id="A0A1C3HPG4"/>
<dbReference type="RefSeq" id="WP_079541310.1">
    <property type="nucleotide sequence ID" value="NZ_FKLO01000060.1"/>
</dbReference>
<dbReference type="InterPro" id="IPR011990">
    <property type="entry name" value="TPR-like_helical_dom_sf"/>
</dbReference>
<name>A0A1C3HPG4_9GAMM</name>
<organism evidence="3 4">
    <name type="scientific">Cardiobacterium hominis</name>
    <dbReference type="NCBI Taxonomy" id="2718"/>
    <lineage>
        <taxon>Bacteria</taxon>
        <taxon>Pseudomonadati</taxon>
        <taxon>Pseudomonadota</taxon>
        <taxon>Gammaproteobacteria</taxon>
        <taxon>Cardiobacteriales</taxon>
        <taxon>Cardiobacteriaceae</taxon>
        <taxon>Cardiobacterium</taxon>
    </lineage>
</organism>
<accession>A0A1C3HPG4</accession>
<gene>
    <name evidence="3" type="ORF">CHUV0807_1777</name>
</gene>
<proteinExistence type="predicted"/>
<dbReference type="Proteomes" id="UP000190837">
    <property type="component" value="Unassembled WGS sequence"/>
</dbReference>
<dbReference type="InterPro" id="IPR056412">
    <property type="entry name" value="Ig_CycH"/>
</dbReference>
<reference evidence="4" key="1">
    <citation type="submission" date="2016-04" db="EMBL/GenBank/DDBJ databases">
        <authorList>
            <person name="Tagini F."/>
        </authorList>
    </citation>
    <scope>NUCLEOTIDE SEQUENCE [LARGE SCALE GENOMIC DNA]</scope>
    <source>
        <strain evidence="4">CHUV0807</strain>
    </source>
</reference>
<dbReference type="Pfam" id="PF23892">
    <property type="entry name" value="Ig_CycH"/>
    <property type="match status" value="1"/>
</dbReference>
<feature type="repeat" description="TPR" evidence="1">
    <location>
        <begin position="153"/>
        <end position="186"/>
    </location>
</feature>
<dbReference type="GO" id="GO:0016829">
    <property type="term" value="F:lyase activity"/>
    <property type="evidence" value="ECO:0007669"/>
    <property type="project" value="UniProtKB-KW"/>
</dbReference>
<dbReference type="EMBL" id="FKLO01000060">
    <property type="protein sequence ID" value="SAZ05613.1"/>
    <property type="molecule type" value="Genomic_DNA"/>
</dbReference>
<protein>
    <submittedName>
        <fullName evidence="3">Cytochrome c heme lyase subunit CcmH</fullName>
    </submittedName>
</protein>
<keyword evidence="1" id="KW-0802">TPR repeat</keyword>
<keyword evidence="3" id="KW-0456">Lyase</keyword>
<dbReference type="Gene3D" id="1.25.40.10">
    <property type="entry name" value="Tetratricopeptide repeat domain"/>
    <property type="match status" value="1"/>
</dbReference>
<evidence type="ECO:0000256" key="1">
    <source>
        <dbReference type="PROSITE-ProRule" id="PRU00339"/>
    </source>
</evidence>
<feature type="domain" description="Cytochrome c-type biogenesis protein H Ig-like" evidence="2">
    <location>
        <begin position="278"/>
        <end position="355"/>
    </location>
</feature>
<evidence type="ECO:0000313" key="4">
    <source>
        <dbReference type="Proteomes" id="UP000190837"/>
    </source>
</evidence>
<evidence type="ECO:0000259" key="2">
    <source>
        <dbReference type="Pfam" id="PF23892"/>
    </source>
</evidence>
<dbReference type="PROSITE" id="PS50005">
    <property type="entry name" value="TPR"/>
    <property type="match status" value="1"/>
</dbReference>
<dbReference type="InterPro" id="IPR019734">
    <property type="entry name" value="TPR_rpt"/>
</dbReference>
<evidence type="ECO:0000313" key="3">
    <source>
        <dbReference type="EMBL" id="SAZ05613.1"/>
    </source>
</evidence>
<sequence length="377" mass="41644">MNYYLPPLILTLAALLPILRASRRQPPSRSDNRNEQRALIAAWREQNTADPANQDEHDYRLYHALKNLRAGKPAPTARAPRWHILAMLLASACALLLWQLADHANSRRWYELTRELAPVLLRSQYLGEIAQIPAESLTIYCQALQQRIDRNDPQQLATLARCYNRDNQYPIAADIYARARKLAPNDAALALDYAQTSLFAHPDRPMPPDIETILRAQSGQNPLAKILLAAGYTQSGKKNLAAPLWGELRRELAPEHPLYRLIPADNDTPSANTANAPTITVHIHPDTLASLPPTARLYVSASLPGERMPLAVRATAPALTQTLQLTDRDSMTGESLGSRPQLTYRAILSADGNVSGARLAEKEHTASGDATLSLDLP</sequence>